<protein>
    <submittedName>
        <fullName evidence="2">Uncharacterized protein</fullName>
    </submittedName>
</protein>
<organism evidence="2 3">
    <name type="scientific">Saguinus oedipus</name>
    <name type="common">Cotton-top tamarin</name>
    <name type="synonym">Oedipomidas oedipus</name>
    <dbReference type="NCBI Taxonomy" id="9490"/>
    <lineage>
        <taxon>Eukaryota</taxon>
        <taxon>Metazoa</taxon>
        <taxon>Chordata</taxon>
        <taxon>Craniata</taxon>
        <taxon>Vertebrata</taxon>
        <taxon>Euteleostomi</taxon>
        <taxon>Mammalia</taxon>
        <taxon>Eutheria</taxon>
        <taxon>Euarchontoglires</taxon>
        <taxon>Primates</taxon>
        <taxon>Haplorrhini</taxon>
        <taxon>Platyrrhini</taxon>
        <taxon>Cebidae</taxon>
        <taxon>Callitrichinae</taxon>
        <taxon>Saguinus</taxon>
    </lineage>
</organism>
<evidence type="ECO:0000313" key="3">
    <source>
        <dbReference type="Proteomes" id="UP001266305"/>
    </source>
</evidence>
<evidence type="ECO:0000256" key="1">
    <source>
        <dbReference type="SAM" id="MobiDB-lite"/>
    </source>
</evidence>
<proteinExistence type="predicted"/>
<reference evidence="2 3" key="1">
    <citation type="submission" date="2023-05" db="EMBL/GenBank/DDBJ databases">
        <title>B98-5 Cell Line De Novo Hybrid Assembly: An Optical Mapping Approach.</title>
        <authorList>
            <person name="Kananen K."/>
            <person name="Auerbach J.A."/>
            <person name="Kautto E."/>
            <person name="Blachly J.S."/>
        </authorList>
    </citation>
    <scope>NUCLEOTIDE SEQUENCE [LARGE SCALE GENOMIC DNA]</scope>
    <source>
        <strain evidence="2">B95-8</strain>
        <tissue evidence="2">Cell line</tissue>
    </source>
</reference>
<accession>A0ABQ9UJ14</accession>
<keyword evidence="3" id="KW-1185">Reference proteome</keyword>
<name>A0ABQ9UJ14_SAGOE</name>
<feature type="region of interest" description="Disordered" evidence="1">
    <location>
        <begin position="180"/>
        <end position="207"/>
    </location>
</feature>
<comment type="caution">
    <text evidence="2">The sequence shown here is derived from an EMBL/GenBank/DDBJ whole genome shotgun (WGS) entry which is preliminary data.</text>
</comment>
<gene>
    <name evidence="2" type="ORF">P7K49_026081</name>
</gene>
<feature type="region of interest" description="Disordered" evidence="1">
    <location>
        <begin position="57"/>
        <end position="77"/>
    </location>
</feature>
<sequence length="262" mass="27802">MQWRYGTASTSDGSTSTWREFYKMNPGLAGGSTDHPVLGATGFLSHHTGQGLNPMTVPPPGRHRAGHSVDVDSPQPRFHELPLHGGTSSQGSVESPLAGHKQASQKVACRDARRVVGEGGHTIPQAGQATAAFRRCVPSVIVQRPLAERLGENISPSVRAEGSSSSVTSSPGERCTALFLPRAMRGTGPEQPRKLSDSHGFESRPLSALSAGSRFGEKLVSETTGESPPAAHRSLGLLCFFELTSLSVTWPRPRPSHMETPG</sequence>
<dbReference type="Proteomes" id="UP001266305">
    <property type="component" value="Unassembled WGS sequence"/>
</dbReference>
<dbReference type="EMBL" id="JASSZA010000012">
    <property type="protein sequence ID" value="KAK2097047.1"/>
    <property type="molecule type" value="Genomic_DNA"/>
</dbReference>
<evidence type="ECO:0000313" key="2">
    <source>
        <dbReference type="EMBL" id="KAK2097047.1"/>
    </source>
</evidence>
<feature type="compositionally biased region" description="Basic and acidic residues" evidence="1">
    <location>
        <begin position="191"/>
        <end position="202"/>
    </location>
</feature>